<keyword evidence="2" id="KW-1185">Reference proteome</keyword>
<reference evidence="1 2" key="1">
    <citation type="journal article" date="2014" name="PLoS Genet.">
        <title>Phylogenetically driven sequencing of extremely halophilic archaea reveals strategies for static and dynamic osmo-response.</title>
        <authorList>
            <person name="Becker E.A."/>
            <person name="Seitzer P.M."/>
            <person name="Tritt A."/>
            <person name="Larsen D."/>
            <person name="Krusor M."/>
            <person name="Yao A.I."/>
            <person name="Wu D."/>
            <person name="Madern D."/>
            <person name="Eisen J.A."/>
            <person name="Darling A.E."/>
            <person name="Facciotti M.T."/>
        </authorList>
    </citation>
    <scope>NUCLEOTIDE SEQUENCE [LARGE SCALE GENOMIC DNA]</scope>
    <source>
        <strain evidence="2">ATCC 33959 / DSM 4427 / JCM 8863 / NBRC 102184 / NCIMB 2188 / Ma 2.38</strain>
    </source>
</reference>
<organism evidence="1 2">
    <name type="scientific">Haloferax gibbonsii (strain ATCC 33959 / DSM 4427 / JCM 8863 / NBRC 102184 / NCIMB 2188 / Ma 2.38)</name>
    <dbReference type="NCBI Taxonomy" id="1227459"/>
    <lineage>
        <taxon>Archaea</taxon>
        <taxon>Methanobacteriati</taxon>
        <taxon>Methanobacteriota</taxon>
        <taxon>Stenosarchaea group</taxon>
        <taxon>Halobacteria</taxon>
        <taxon>Halobacteriales</taxon>
        <taxon>Haloferacaceae</taxon>
        <taxon>Haloferax</taxon>
    </lineage>
</organism>
<dbReference type="AlphaFoldDB" id="M0HN86"/>
<comment type="caution">
    <text evidence="1">The sequence shown here is derived from an EMBL/GenBank/DDBJ whole genome shotgun (WGS) entry which is preliminary data.</text>
</comment>
<evidence type="ECO:0000313" key="2">
    <source>
        <dbReference type="Proteomes" id="UP000011571"/>
    </source>
</evidence>
<evidence type="ECO:0000313" key="1">
    <source>
        <dbReference type="EMBL" id="ELZ84554.1"/>
    </source>
</evidence>
<name>M0HN86_HALGM</name>
<protein>
    <submittedName>
        <fullName evidence="1">Uncharacterized protein</fullName>
    </submittedName>
</protein>
<sequence>MTTELSSYKIRYRPTRETFNSGFTIEGGTTLRLSNNSRDDTQKRDTADCLAERILDHERRYEYSVWEHGNYFVFDKDTGEPFEITVEDEDIYLHAKATTTSTTFRNFCSLVFEAFDSAYALQENSRRLRS</sequence>
<dbReference type="Proteomes" id="UP000011571">
    <property type="component" value="Unassembled WGS sequence"/>
</dbReference>
<accession>M0HN86</accession>
<gene>
    <name evidence="1" type="ORF">C454_02902</name>
</gene>
<dbReference type="RefSeq" id="WP_004972481.1">
    <property type="nucleotide sequence ID" value="NZ_AOLJ01000008.1"/>
</dbReference>
<dbReference type="EMBL" id="AOLJ01000008">
    <property type="protein sequence ID" value="ELZ84554.1"/>
    <property type="molecule type" value="Genomic_DNA"/>
</dbReference>
<proteinExistence type="predicted"/>